<proteinExistence type="predicted"/>
<comment type="caution">
    <text evidence="3">The sequence shown here is derived from an EMBL/GenBank/DDBJ whole genome shotgun (WGS) entry which is preliminary data.</text>
</comment>
<protein>
    <recommendedName>
        <fullName evidence="5">Homeobox domain-containing protein</fullName>
    </recommendedName>
</protein>
<accession>A0ABR3LM72</accession>
<feature type="compositionally biased region" description="Pro residues" evidence="2">
    <location>
        <begin position="720"/>
        <end position="730"/>
    </location>
</feature>
<organism evidence="3 4">
    <name type="scientific">Cirrhinus molitorella</name>
    <name type="common">mud carp</name>
    <dbReference type="NCBI Taxonomy" id="172907"/>
    <lineage>
        <taxon>Eukaryota</taxon>
        <taxon>Metazoa</taxon>
        <taxon>Chordata</taxon>
        <taxon>Craniata</taxon>
        <taxon>Vertebrata</taxon>
        <taxon>Euteleostomi</taxon>
        <taxon>Actinopterygii</taxon>
        <taxon>Neopterygii</taxon>
        <taxon>Teleostei</taxon>
        <taxon>Ostariophysi</taxon>
        <taxon>Cypriniformes</taxon>
        <taxon>Cyprinidae</taxon>
        <taxon>Labeoninae</taxon>
        <taxon>Labeonini</taxon>
        <taxon>Cirrhinus</taxon>
    </lineage>
</organism>
<dbReference type="PANTHER" id="PTHR47773">
    <property type="entry name" value="SI:DKEY-9I5.2-RELATED"/>
    <property type="match status" value="1"/>
</dbReference>
<evidence type="ECO:0000313" key="3">
    <source>
        <dbReference type="EMBL" id="KAL1252809.1"/>
    </source>
</evidence>
<dbReference type="PANTHER" id="PTHR47773:SF1">
    <property type="entry name" value="C2H2-TYPE DOMAIN-CONTAINING PROTEIN"/>
    <property type="match status" value="1"/>
</dbReference>
<reference evidence="3 4" key="1">
    <citation type="submission" date="2023-09" db="EMBL/GenBank/DDBJ databases">
        <authorList>
            <person name="Wang M."/>
        </authorList>
    </citation>
    <scope>NUCLEOTIDE SEQUENCE [LARGE SCALE GENOMIC DNA]</scope>
    <source>
        <strain evidence="3">GT-2023</strain>
        <tissue evidence="3">Liver</tissue>
    </source>
</reference>
<evidence type="ECO:0008006" key="5">
    <source>
        <dbReference type="Google" id="ProtNLM"/>
    </source>
</evidence>
<keyword evidence="1" id="KW-0175">Coiled coil</keyword>
<keyword evidence="4" id="KW-1185">Reference proteome</keyword>
<feature type="compositionally biased region" description="Low complexity" evidence="2">
    <location>
        <begin position="382"/>
        <end position="401"/>
    </location>
</feature>
<name>A0ABR3LM72_9TELE</name>
<dbReference type="Proteomes" id="UP001558613">
    <property type="component" value="Unassembled WGS sequence"/>
</dbReference>
<sequence length="809" mass="89131">MYAYPFFRRQSATSSRLLMAPSSEAKRLENVESGRAKPKEEVLTEAKTFVSTNGGDPSDQFLVLAHCKLQFGKYQGQRFRWLLENSLGYAVYLVLSISQETAQTTPLSENKQLFLQYTSHIREMAEEVEKYERKQEMQAEARASGDQGCLMVEFGDFQGRSMKDVYEDQSKEAQSLIRYLVKADARPNTNMAIFKTYVLKRQASALGTSVRQPARPLATSSISGPPPAASSISARPLATSSISRTSASDAHFQAYLLEGLMRWNDDRMEDAIKGATSIRSYGSAMREAVDRLSRSVLGKPWDERYRPPGAFTGELLGIEYLYSQTGKTLTAVPQNPEEEDRLVEEVDDQDLEDEGFEEEIMEDITVPVLYEDDPCHDLENRPSSLPLPQSPASPAEPSTSSGGEGQHLAPAPSVLFNTGSSISDEAQGAAIGPDGIAGWDKVQDLAGYLVGLREAPYLTDLQVTAAIQLWTALPDSDKQRINYQPRHQPQLTHGRFKAPKRSGVTPGVESVKRCLIGHPGGPAQWPSTSRLVEAICVKLCTLHKSPTKKAGVCTPRWSKILSDYHHIRELVLNSRRLMDETMIQLFELNQKTLIQWFQRRQKNQEMSVLAQGLTSPDPIAVADTQLPPPREKLDEAPSTSGPRHPFILPSNREGQAPILRPGRRPAATKECPIAPAPPSSGVVQAISAPAPLLGTLVLNPDMTVAMVIPSSGASTSSAGPAPPPPVPPSDAPVSRYTQRNRRRRALETESGVHKRKYVRGVAFNTCSKCGQPKTKEFGHSRFGNATFCPRASNGKSLDDWLAEQRQQNK</sequence>
<feature type="coiled-coil region" evidence="1">
    <location>
        <begin position="114"/>
        <end position="141"/>
    </location>
</feature>
<feature type="region of interest" description="Disordered" evidence="2">
    <location>
        <begin position="209"/>
        <end position="235"/>
    </location>
</feature>
<feature type="region of interest" description="Disordered" evidence="2">
    <location>
        <begin position="774"/>
        <end position="795"/>
    </location>
</feature>
<evidence type="ECO:0000256" key="1">
    <source>
        <dbReference type="SAM" id="Coils"/>
    </source>
</evidence>
<feature type="region of interest" description="Disordered" evidence="2">
    <location>
        <begin position="623"/>
        <end position="675"/>
    </location>
</feature>
<evidence type="ECO:0000313" key="4">
    <source>
        <dbReference type="Proteomes" id="UP001558613"/>
    </source>
</evidence>
<dbReference type="EMBL" id="JAYMGO010000021">
    <property type="protein sequence ID" value="KAL1252809.1"/>
    <property type="molecule type" value="Genomic_DNA"/>
</dbReference>
<feature type="region of interest" description="Disordered" evidence="2">
    <location>
        <begin position="373"/>
        <end position="419"/>
    </location>
</feature>
<gene>
    <name evidence="3" type="ORF">QQF64_017502</name>
</gene>
<feature type="region of interest" description="Disordered" evidence="2">
    <location>
        <begin position="711"/>
        <end position="752"/>
    </location>
</feature>
<evidence type="ECO:0000256" key="2">
    <source>
        <dbReference type="SAM" id="MobiDB-lite"/>
    </source>
</evidence>